<dbReference type="SUPFAM" id="SSF51679">
    <property type="entry name" value="Bacterial luciferase-like"/>
    <property type="match status" value="1"/>
</dbReference>
<evidence type="ECO:0000256" key="2">
    <source>
        <dbReference type="ARBA" id="ARBA00022643"/>
    </source>
</evidence>
<organism evidence="6 7">
    <name type="scientific">Actinoallomurus liliacearum</name>
    <dbReference type="NCBI Taxonomy" id="1080073"/>
    <lineage>
        <taxon>Bacteria</taxon>
        <taxon>Bacillati</taxon>
        <taxon>Actinomycetota</taxon>
        <taxon>Actinomycetes</taxon>
        <taxon>Streptosporangiales</taxon>
        <taxon>Thermomonosporaceae</taxon>
        <taxon>Actinoallomurus</taxon>
    </lineage>
</organism>
<dbReference type="InterPro" id="IPR036661">
    <property type="entry name" value="Luciferase-like_sf"/>
</dbReference>
<evidence type="ECO:0000256" key="1">
    <source>
        <dbReference type="ARBA" id="ARBA00022630"/>
    </source>
</evidence>
<dbReference type="InterPro" id="IPR050172">
    <property type="entry name" value="SsuD_RutA_monooxygenase"/>
</dbReference>
<accession>A0ABP8T8K1</accession>
<evidence type="ECO:0000313" key="7">
    <source>
        <dbReference type="Proteomes" id="UP001500212"/>
    </source>
</evidence>
<dbReference type="Gene3D" id="3.20.20.30">
    <property type="entry name" value="Luciferase-like domain"/>
    <property type="match status" value="1"/>
</dbReference>
<keyword evidence="2" id="KW-0288">FMN</keyword>
<reference evidence="7" key="1">
    <citation type="journal article" date="2019" name="Int. J. Syst. Evol. Microbiol.">
        <title>The Global Catalogue of Microorganisms (GCM) 10K type strain sequencing project: providing services to taxonomists for standard genome sequencing and annotation.</title>
        <authorList>
            <consortium name="The Broad Institute Genomics Platform"/>
            <consortium name="The Broad Institute Genome Sequencing Center for Infectious Disease"/>
            <person name="Wu L."/>
            <person name="Ma J."/>
        </authorList>
    </citation>
    <scope>NUCLEOTIDE SEQUENCE [LARGE SCALE GENOMIC DNA]</scope>
    <source>
        <strain evidence="7">JCM 17938</strain>
    </source>
</reference>
<sequence>MTRFHVVVPTRRRTPVVLPEVVTDLRPPGHQGEHHLVGRGAELAGWDGALVPFDPCGRDSLIVAAELLRDSRHIEVIAEFHPAIATPVYAAKLSASLQRYTGARLGWRLLVDLDRAVARAHGDFLEGPARYARADEFLTIAKGVWDRRGYTYEGEYFQVLDGGLPPSRTPRPFPRVYLSGTSAPALELSARHADVHVLDPGDDPALVPEGVAPAVHLAVPAPLAATDRAERELADEIRRHRERGITEFLLDLAAPAEDTYRLGQRVLPLLEKEIEHAG</sequence>
<keyword evidence="4" id="KW-0503">Monooxygenase</keyword>
<comment type="caution">
    <text evidence="6">The sequence shown here is derived from an EMBL/GenBank/DDBJ whole genome shotgun (WGS) entry which is preliminary data.</text>
</comment>
<keyword evidence="3" id="KW-0560">Oxidoreductase</keyword>
<evidence type="ECO:0000256" key="4">
    <source>
        <dbReference type="ARBA" id="ARBA00023033"/>
    </source>
</evidence>
<gene>
    <name evidence="6" type="ORF">GCM10023195_00990</name>
</gene>
<keyword evidence="1" id="KW-0285">Flavoprotein</keyword>
<keyword evidence="7" id="KW-1185">Reference proteome</keyword>
<dbReference type="PANTHER" id="PTHR42847:SF4">
    <property type="entry name" value="ALKANESULFONATE MONOOXYGENASE-RELATED"/>
    <property type="match status" value="1"/>
</dbReference>
<evidence type="ECO:0000313" key="6">
    <source>
        <dbReference type="EMBL" id="GAA4600753.1"/>
    </source>
</evidence>
<protein>
    <recommendedName>
        <fullName evidence="5">Luciferase-like domain-containing protein</fullName>
    </recommendedName>
</protein>
<name>A0ABP8T8K1_9ACTN</name>
<feature type="domain" description="Luciferase-like" evidence="5">
    <location>
        <begin position="4"/>
        <end position="204"/>
    </location>
</feature>
<evidence type="ECO:0000259" key="5">
    <source>
        <dbReference type="Pfam" id="PF00296"/>
    </source>
</evidence>
<dbReference type="InterPro" id="IPR011251">
    <property type="entry name" value="Luciferase-like_dom"/>
</dbReference>
<dbReference type="Pfam" id="PF00296">
    <property type="entry name" value="Bac_luciferase"/>
    <property type="match status" value="1"/>
</dbReference>
<dbReference type="RefSeq" id="WP_345346338.1">
    <property type="nucleotide sequence ID" value="NZ_BAABHJ010000001.1"/>
</dbReference>
<dbReference type="Proteomes" id="UP001500212">
    <property type="component" value="Unassembled WGS sequence"/>
</dbReference>
<dbReference type="PANTHER" id="PTHR42847">
    <property type="entry name" value="ALKANESULFONATE MONOOXYGENASE"/>
    <property type="match status" value="1"/>
</dbReference>
<dbReference type="EMBL" id="BAABHJ010000001">
    <property type="protein sequence ID" value="GAA4600753.1"/>
    <property type="molecule type" value="Genomic_DNA"/>
</dbReference>
<proteinExistence type="predicted"/>
<evidence type="ECO:0000256" key="3">
    <source>
        <dbReference type="ARBA" id="ARBA00023002"/>
    </source>
</evidence>